<evidence type="ECO:0000256" key="7">
    <source>
        <dbReference type="ARBA" id="ARBA00022777"/>
    </source>
</evidence>
<keyword evidence="5" id="KW-0812">Transmembrane</keyword>
<dbReference type="SMART" id="SM00091">
    <property type="entry name" value="PAS"/>
    <property type="match status" value="1"/>
</dbReference>
<organism evidence="14 15">
    <name type="scientific">Flagellimonas chongwuensis</name>
    <dbReference type="NCBI Taxonomy" id="2697365"/>
    <lineage>
        <taxon>Bacteria</taxon>
        <taxon>Pseudomonadati</taxon>
        <taxon>Bacteroidota</taxon>
        <taxon>Flavobacteriia</taxon>
        <taxon>Flavobacteriales</taxon>
        <taxon>Flavobacteriaceae</taxon>
        <taxon>Flagellimonas</taxon>
    </lineage>
</organism>
<dbReference type="InterPro" id="IPR036890">
    <property type="entry name" value="HATPase_C_sf"/>
</dbReference>
<evidence type="ECO:0000256" key="5">
    <source>
        <dbReference type="ARBA" id="ARBA00022692"/>
    </source>
</evidence>
<comment type="subcellular location">
    <subcellularLocation>
        <location evidence="2">Membrane</location>
        <topology evidence="2">Multi-pass membrane protein</topology>
    </subcellularLocation>
</comment>
<keyword evidence="15" id="KW-1185">Reference proteome</keyword>
<keyword evidence="7" id="KW-0418">Kinase</keyword>
<accession>A0A850NID1</accession>
<dbReference type="GO" id="GO:0016020">
    <property type="term" value="C:membrane"/>
    <property type="evidence" value="ECO:0007669"/>
    <property type="project" value="UniProtKB-SubCell"/>
</dbReference>
<evidence type="ECO:0000256" key="10">
    <source>
        <dbReference type="ARBA" id="ARBA00023012"/>
    </source>
</evidence>
<dbReference type="GO" id="GO:0000156">
    <property type="term" value="F:phosphorelay response regulator activity"/>
    <property type="evidence" value="ECO:0007669"/>
    <property type="project" value="TreeGrafter"/>
</dbReference>
<dbReference type="GO" id="GO:0030295">
    <property type="term" value="F:protein kinase activator activity"/>
    <property type="evidence" value="ECO:0007669"/>
    <property type="project" value="TreeGrafter"/>
</dbReference>
<dbReference type="InterPro" id="IPR050351">
    <property type="entry name" value="BphY/WalK/GraS-like"/>
</dbReference>
<evidence type="ECO:0000259" key="12">
    <source>
        <dbReference type="PROSITE" id="PS50109"/>
    </source>
</evidence>
<dbReference type="AlphaFoldDB" id="A0A850NID1"/>
<evidence type="ECO:0000256" key="6">
    <source>
        <dbReference type="ARBA" id="ARBA00022741"/>
    </source>
</evidence>
<dbReference type="CDD" id="cd00130">
    <property type="entry name" value="PAS"/>
    <property type="match status" value="1"/>
</dbReference>
<feature type="domain" description="Histidine kinase" evidence="12">
    <location>
        <begin position="154"/>
        <end position="370"/>
    </location>
</feature>
<dbReference type="SUPFAM" id="SSF47384">
    <property type="entry name" value="Homodimeric domain of signal transducing histidine kinase"/>
    <property type="match status" value="1"/>
</dbReference>
<dbReference type="GO" id="GO:0007234">
    <property type="term" value="P:osmosensory signaling via phosphorelay pathway"/>
    <property type="evidence" value="ECO:0007669"/>
    <property type="project" value="TreeGrafter"/>
</dbReference>
<dbReference type="EC" id="2.7.13.3" evidence="3"/>
<name>A0A850NID1_9FLAO</name>
<dbReference type="PROSITE" id="PS50109">
    <property type="entry name" value="HIS_KIN"/>
    <property type="match status" value="1"/>
</dbReference>
<dbReference type="Proteomes" id="UP000558089">
    <property type="component" value="Unassembled WGS sequence"/>
</dbReference>
<keyword evidence="8" id="KW-0067">ATP-binding</keyword>
<dbReference type="GO" id="GO:0005524">
    <property type="term" value="F:ATP binding"/>
    <property type="evidence" value="ECO:0007669"/>
    <property type="project" value="UniProtKB-KW"/>
</dbReference>
<dbReference type="InterPro" id="IPR000014">
    <property type="entry name" value="PAS"/>
</dbReference>
<keyword evidence="10" id="KW-0902">Two-component regulatory system</keyword>
<dbReference type="InterPro" id="IPR004358">
    <property type="entry name" value="Sig_transdc_His_kin-like_C"/>
</dbReference>
<dbReference type="Gene3D" id="3.30.450.20">
    <property type="entry name" value="PAS domain"/>
    <property type="match status" value="1"/>
</dbReference>
<dbReference type="GO" id="GO:0000155">
    <property type="term" value="F:phosphorelay sensor kinase activity"/>
    <property type="evidence" value="ECO:0007669"/>
    <property type="project" value="InterPro"/>
</dbReference>
<evidence type="ECO:0000313" key="14">
    <source>
        <dbReference type="EMBL" id="NVN18740.1"/>
    </source>
</evidence>
<dbReference type="Gene3D" id="3.30.565.10">
    <property type="entry name" value="Histidine kinase-like ATPase, C-terminal domain"/>
    <property type="match status" value="1"/>
</dbReference>
<dbReference type="InterPro" id="IPR035965">
    <property type="entry name" value="PAS-like_dom_sf"/>
</dbReference>
<dbReference type="InterPro" id="IPR036097">
    <property type="entry name" value="HisK_dim/P_sf"/>
</dbReference>
<evidence type="ECO:0000256" key="3">
    <source>
        <dbReference type="ARBA" id="ARBA00012438"/>
    </source>
</evidence>
<keyword evidence="6" id="KW-0547">Nucleotide-binding</keyword>
<keyword evidence="9" id="KW-1133">Transmembrane helix</keyword>
<comment type="catalytic activity">
    <reaction evidence="1">
        <text>ATP + protein L-histidine = ADP + protein N-phospho-L-histidine.</text>
        <dbReference type="EC" id="2.7.13.3"/>
    </reaction>
</comment>
<keyword evidence="11" id="KW-0472">Membrane</keyword>
<protein>
    <recommendedName>
        <fullName evidence="3">histidine kinase</fullName>
        <ecNumber evidence="3">2.7.13.3</ecNumber>
    </recommendedName>
</protein>
<evidence type="ECO:0000256" key="11">
    <source>
        <dbReference type="ARBA" id="ARBA00023136"/>
    </source>
</evidence>
<evidence type="ECO:0000256" key="8">
    <source>
        <dbReference type="ARBA" id="ARBA00022840"/>
    </source>
</evidence>
<dbReference type="PANTHER" id="PTHR42878:SF7">
    <property type="entry name" value="SENSOR HISTIDINE KINASE GLRK"/>
    <property type="match status" value="1"/>
</dbReference>
<dbReference type="SMART" id="SM00387">
    <property type="entry name" value="HATPase_c"/>
    <property type="match status" value="1"/>
</dbReference>
<dbReference type="PROSITE" id="PS50112">
    <property type="entry name" value="PAS"/>
    <property type="match status" value="1"/>
</dbReference>
<evidence type="ECO:0000256" key="4">
    <source>
        <dbReference type="ARBA" id="ARBA00022679"/>
    </source>
</evidence>
<dbReference type="RefSeq" id="WP_176620426.1">
    <property type="nucleotide sequence ID" value="NZ_WYET01000004.1"/>
</dbReference>
<dbReference type="SUPFAM" id="SSF55785">
    <property type="entry name" value="PYP-like sensor domain (PAS domain)"/>
    <property type="match status" value="1"/>
</dbReference>
<evidence type="ECO:0000313" key="15">
    <source>
        <dbReference type="Proteomes" id="UP000558089"/>
    </source>
</evidence>
<proteinExistence type="predicted"/>
<sequence>MAAQSHPVKNETIDDALLYRNIYDSMNIAVVIVTDANGKILKWNKGAENTFGYCEDEILGRPYSLLMDRKYGKLGFSEFVKRAKSNEDLKKNKLLQFKCLHKSGRKFPVEFVMSKLNSNGKNLYALKMLDITKRIEVQNRLKQETKELELFLYRSAHDLNAPFSSAQGLINLMRDEYSIEKMKTLLGMLESTISCAKVMSEGLAKASLVSEKVKSSKPIDFEILVGHVLTSLKRCHNFDQIKFNVDIKVAHEYVSNPDLIFAVFQNLIKNSIKYSLPRTKDHTPFIEIKVSELSDRTEIMVCDNGKGIRRENLGRIFDMYYRAEVEEFSGSNGLGLYIVKRIVENLNGTIDVESRVKVGACFHIILPKNIKTSESWE</sequence>
<feature type="domain" description="PAS" evidence="13">
    <location>
        <begin position="31"/>
        <end position="61"/>
    </location>
</feature>
<evidence type="ECO:0000256" key="2">
    <source>
        <dbReference type="ARBA" id="ARBA00004141"/>
    </source>
</evidence>
<dbReference type="PRINTS" id="PR00344">
    <property type="entry name" value="BCTRLSENSOR"/>
</dbReference>
<reference evidence="14 15" key="1">
    <citation type="submission" date="2020-01" db="EMBL/GenBank/DDBJ databases">
        <title>Draft Genome Analysis of Muricauda sp. HICW Isolated from coastal seawater of PR China.</title>
        <authorList>
            <person name="Chen M.-X."/>
        </authorList>
    </citation>
    <scope>NUCLEOTIDE SEQUENCE [LARGE SCALE GENOMIC DNA]</scope>
    <source>
        <strain evidence="14 15">HICW</strain>
    </source>
</reference>
<keyword evidence="4" id="KW-0808">Transferase</keyword>
<dbReference type="EMBL" id="WYET01000004">
    <property type="protein sequence ID" value="NVN18740.1"/>
    <property type="molecule type" value="Genomic_DNA"/>
</dbReference>
<dbReference type="InterPro" id="IPR003594">
    <property type="entry name" value="HATPase_dom"/>
</dbReference>
<comment type="caution">
    <text evidence="14">The sequence shown here is derived from an EMBL/GenBank/DDBJ whole genome shotgun (WGS) entry which is preliminary data.</text>
</comment>
<dbReference type="CDD" id="cd00075">
    <property type="entry name" value="HATPase"/>
    <property type="match status" value="1"/>
</dbReference>
<dbReference type="PANTHER" id="PTHR42878">
    <property type="entry name" value="TWO-COMPONENT HISTIDINE KINASE"/>
    <property type="match status" value="1"/>
</dbReference>
<gene>
    <name evidence="14" type="ORF">GUA46_10325</name>
</gene>
<evidence type="ECO:0000256" key="9">
    <source>
        <dbReference type="ARBA" id="ARBA00022989"/>
    </source>
</evidence>
<evidence type="ECO:0000259" key="13">
    <source>
        <dbReference type="PROSITE" id="PS50112"/>
    </source>
</evidence>
<evidence type="ECO:0000256" key="1">
    <source>
        <dbReference type="ARBA" id="ARBA00000085"/>
    </source>
</evidence>
<dbReference type="Pfam" id="PF13426">
    <property type="entry name" value="PAS_9"/>
    <property type="match status" value="1"/>
</dbReference>
<dbReference type="NCBIfam" id="TIGR00229">
    <property type="entry name" value="sensory_box"/>
    <property type="match status" value="1"/>
</dbReference>
<dbReference type="InterPro" id="IPR005467">
    <property type="entry name" value="His_kinase_dom"/>
</dbReference>
<dbReference type="SUPFAM" id="SSF55874">
    <property type="entry name" value="ATPase domain of HSP90 chaperone/DNA topoisomerase II/histidine kinase"/>
    <property type="match status" value="1"/>
</dbReference>
<dbReference type="Pfam" id="PF02518">
    <property type="entry name" value="HATPase_c"/>
    <property type="match status" value="1"/>
</dbReference>